<evidence type="ECO:0000256" key="1">
    <source>
        <dbReference type="ARBA" id="ARBA00004651"/>
    </source>
</evidence>
<sequence>YMLLERKPPVWMANGTWDYVLGTDKLGRDYLSRLLYGARISLFIGLSAALISGIIGTIMGLLAGYFGGKTDALISYLITTRLAMPVG</sequence>
<feature type="non-terminal residue" evidence="9">
    <location>
        <position position="87"/>
    </location>
</feature>
<dbReference type="SUPFAM" id="SSF161098">
    <property type="entry name" value="MetI-like"/>
    <property type="match status" value="1"/>
</dbReference>
<dbReference type="EMBL" id="AEAH01002690">
    <property type="protein sequence ID" value="EGH34595.1"/>
    <property type="molecule type" value="Genomic_DNA"/>
</dbReference>
<evidence type="ECO:0000256" key="7">
    <source>
        <dbReference type="SAM" id="Phobius"/>
    </source>
</evidence>
<evidence type="ECO:0000256" key="3">
    <source>
        <dbReference type="ARBA" id="ARBA00022475"/>
    </source>
</evidence>
<accession>F3FWK3</accession>
<feature type="domain" description="ABC transmembrane type-1" evidence="8">
    <location>
        <begin position="38"/>
        <end position="87"/>
    </location>
</feature>
<name>F3FWK3_PSESX</name>
<evidence type="ECO:0000259" key="8">
    <source>
        <dbReference type="PROSITE" id="PS50928"/>
    </source>
</evidence>
<dbReference type="PANTHER" id="PTHR43386:SF1">
    <property type="entry name" value="D,D-DIPEPTIDE TRANSPORT SYSTEM PERMEASE PROTEIN DDPC-RELATED"/>
    <property type="match status" value="1"/>
</dbReference>
<proteinExistence type="predicted"/>
<organism evidence="9 10">
    <name type="scientific">Pseudomonas syringae pv. japonica str. M301072</name>
    <dbReference type="NCBI Taxonomy" id="629262"/>
    <lineage>
        <taxon>Bacteria</taxon>
        <taxon>Pseudomonadati</taxon>
        <taxon>Pseudomonadota</taxon>
        <taxon>Gammaproteobacteria</taxon>
        <taxon>Pseudomonadales</taxon>
        <taxon>Pseudomonadaceae</taxon>
        <taxon>Pseudomonas</taxon>
        <taxon>Pseudomonas syringae</taxon>
    </lineage>
</organism>
<keyword evidence="6 7" id="KW-0472">Membrane</keyword>
<feature type="non-terminal residue" evidence="9">
    <location>
        <position position="1"/>
    </location>
</feature>
<dbReference type="PROSITE" id="PS50928">
    <property type="entry name" value="ABC_TM1"/>
    <property type="match status" value="1"/>
</dbReference>
<evidence type="ECO:0000313" key="10">
    <source>
        <dbReference type="Proteomes" id="UP000004471"/>
    </source>
</evidence>
<dbReference type="Proteomes" id="UP000004471">
    <property type="component" value="Unassembled WGS sequence"/>
</dbReference>
<evidence type="ECO:0000256" key="5">
    <source>
        <dbReference type="ARBA" id="ARBA00022989"/>
    </source>
</evidence>
<keyword evidence="3" id="KW-1003">Cell membrane</keyword>
<evidence type="ECO:0000256" key="2">
    <source>
        <dbReference type="ARBA" id="ARBA00022448"/>
    </source>
</evidence>
<evidence type="ECO:0000256" key="4">
    <source>
        <dbReference type="ARBA" id="ARBA00022692"/>
    </source>
</evidence>
<reference evidence="9 10" key="1">
    <citation type="journal article" date="2011" name="PLoS Pathog.">
        <title>Dynamic evolution of pathogenicity revealed by sequencing and comparative genomics of 19 Pseudomonas syringae isolates.</title>
        <authorList>
            <person name="Baltrus D.A."/>
            <person name="Nishimura M.T."/>
            <person name="Romanchuk A."/>
            <person name="Chang J.H."/>
            <person name="Mukhtar M.S."/>
            <person name="Cherkis K."/>
            <person name="Roach J."/>
            <person name="Grant S.R."/>
            <person name="Jones C.D."/>
            <person name="Dangl J.L."/>
        </authorList>
    </citation>
    <scope>NUCLEOTIDE SEQUENCE [LARGE SCALE GENOMIC DNA]</scope>
    <source>
        <strain evidence="10">M301072PT</strain>
    </source>
</reference>
<gene>
    <name evidence="9" type="ORF">PSYJA_38833</name>
</gene>
<dbReference type="AlphaFoldDB" id="F3FWK3"/>
<dbReference type="InterPro" id="IPR000515">
    <property type="entry name" value="MetI-like"/>
</dbReference>
<keyword evidence="2" id="KW-0813">Transport</keyword>
<dbReference type="InterPro" id="IPR050366">
    <property type="entry name" value="BP-dependent_transpt_permease"/>
</dbReference>
<dbReference type="InterPro" id="IPR035906">
    <property type="entry name" value="MetI-like_sf"/>
</dbReference>
<comment type="caution">
    <text evidence="9">The sequence shown here is derived from an EMBL/GenBank/DDBJ whole genome shotgun (WGS) entry which is preliminary data.</text>
</comment>
<dbReference type="GO" id="GO:0005886">
    <property type="term" value="C:plasma membrane"/>
    <property type="evidence" value="ECO:0007669"/>
    <property type="project" value="UniProtKB-SubCell"/>
</dbReference>
<dbReference type="GO" id="GO:0071916">
    <property type="term" value="F:dipeptide transmembrane transporter activity"/>
    <property type="evidence" value="ECO:0007669"/>
    <property type="project" value="TreeGrafter"/>
</dbReference>
<keyword evidence="5 7" id="KW-1133">Transmembrane helix</keyword>
<comment type="subcellular location">
    <subcellularLocation>
        <location evidence="1">Cell membrane</location>
        <topology evidence="1">Multi-pass membrane protein</topology>
    </subcellularLocation>
</comment>
<evidence type="ECO:0000313" key="9">
    <source>
        <dbReference type="EMBL" id="EGH34595.1"/>
    </source>
</evidence>
<feature type="transmembrane region" description="Helical" evidence="7">
    <location>
        <begin position="40"/>
        <end position="66"/>
    </location>
</feature>
<dbReference type="PANTHER" id="PTHR43386">
    <property type="entry name" value="OLIGOPEPTIDE TRANSPORT SYSTEM PERMEASE PROTEIN APPC"/>
    <property type="match status" value="1"/>
</dbReference>
<keyword evidence="4 7" id="KW-0812">Transmembrane</keyword>
<evidence type="ECO:0000256" key="6">
    <source>
        <dbReference type="ARBA" id="ARBA00023136"/>
    </source>
</evidence>
<protein>
    <submittedName>
        <fullName evidence="9">Binding-protein dependent transport system inner membrane protein</fullName>
    </submittedName>
</protein>